<evidence type="ECO:0000259" key="1">
    <source>
        <dbReference type="Pfam" id="PF08378"/>
    </source>
</evidence>
<evidence type="ECO:0000313" key="3">
    <source>
        <dbReference type="Proteomes" id="UP000017127"/>
    </source>
</evidence>
<name>U7QG11_9CYAN</name>
<evidence type="ECO:0000313" key="2">
    <source>
        <dbReference type="EMBL" id="ERT06222.1"/>
    </source>
</evidence>
<dbReference type="PATRIC" id="fig|1348334.3.peg.3717"/>
<dbReference type="InterPro" id="IPR011528">
    <property type="entry name" value="NERD"/>
</dbReference>
<dbReference type="EMBL" id="AUZM01000040">
    <property type="protein sequence ID" value="ERT06222.1"/>
    <property type="molecule type" value="Genomic_DNA"/>
</dbReference>
<dbReference type="Gene3D" id="3.40.50.300">
    <property type="entry name" value="P-loop containing nucleotide triphosphate hydrolases"/>
    <property type="match status" value="1"/>
</dbReference>
<organism evidence="2 3">
    <name type="scientific">Lyngbya aestuarii BL J</name>
    <dbReference type="NCBI Taxonomy" id="1348334"/>
    <lineage>
        <taxon>Bacteria</taxon>
        <taxon>Bacillati</taxon>
        <taxon>Cyanobacteriota</taxon>
        <taxon>Cyanophyceae</taxon>
        <taxon>Oscillatoriophycideae</taxon>
        <taxon>Oscillatoriales</taxon>
        <taxon>Microcoleaceae</taxon>
        <taxon>Lyngbya</taxon>
    </lineage>
</organism>
<reference evidence="2 3" key="1">
    <citation type="journal article" date="2013" name="Front. Microbiol.">
        <title>Comparative genomic analyses of the cyanobacterium, Lyngbya aestuarii BL J, a powerful hydrogen producer.</title>
        <authorList>
            <person name="Kothari A."/>
            <person name="Vaughn M."/>
            <person name="Garcia-Pichel F."/>
        </authorList>
    </citation>
    <scope>NUCLEOTIDE SEQUENCE [LARGE SCALE GENOMIC DNA]</scope>
    <source>
        <strain evidence="2 3">BL J</strain>
    </source>
</reference>
<keyword evidence="3" id="KW-1185">Reference proteome</keyword>
<gene>
    <name evidence="2" type="ORF">M595_3843</name>
</gene>
<dbReference type="RefSeq" id="WP_023067557.1">
    <property type="nucleotide sequence ID" value="NZ_AUZM01000040.1"/>
</dbReference>
<accession>U7QG11</accession>
<dbReference type="Pfam" id="PF08378">
    <property type="entry name" value="NERD"/>
    <property type="match status" value="1"/>
</dbReference>
<dbReference type="InterPro" id="IPR027417">
    <property type="entry name" value="P-loop_NTPase"/>
</dbReference>
<protein>
    <submittedName>
        <fullName evidence="2">Nuclease-related domain protein</fullName>
    </submittedName>
</protein>
<feature type="domain" description="NERD" evidence="1">
    <location>
        <begin position="22"/>
        <end position="124"/>
    </location>
</feature>
<dbReference type="Proteomes" id="UP000017127">
    <property type="component" value="Unassembled WGS sequence"/>
</dbReference>
<comment type="caution">
    <text evidence="2">The sequence shown here is derived from an EMBL/GenBank/DDBJ whole genome shotgun (WGS) entry which is preliminary data.</text>
</comment>
<sequence length="532" mass="61137">MTGERTHKPTQKFITTEAFRPRGELGEQQVWETIRQTFAHRHCIAYWRYPIFSKTGAFRKEPDILIVDAQLGLIVIEVKSITLDKIVTITGHVWALQNFYTTRITPYQQAENQLFALLNYWNSEPILKHQVFGRAIVALPFILAQDWEKRGFDKLPSSPPILFQNDLLSPSSLIELITQIPSLVPGKTLTSPQWELLQAIISGTPLFRPPTRKFFFREHQKMRAEILAKVREHIYKLDLNQERIAKQIPPGLQRIRGIAGSGKTVLLCQKAAQMHLKYPDWDIALVFFNRSLYQPIIQHLDQWLRHFSCHQVGYDVHNQKLRVLHAWGSKQQPGLYNTICQAAGVWSLSVRQTNSSKPHEALAEACCDLLQKTVIPACFDAILIDEGQDLIVKDELKFEGKQPFYWMAYQTLRLVSLEANQTAKISQRLLIWAADEMQSLELQKSPTASELFGDEWGHLLTGQYPKEINKTEIFSRSYRVPRQILNAAYGISLGLLRPSGLLTAMTRIEDWEVMGYQVNIEHSVYSPIPKVT</sequence>
<proteinExistence type="predicted"/>
<dbReference type="AlphaFoldDB" id="U7QG11"/>
<dbReference type="SUPFAM" id="SSF52540">
    <property type="entry name" value="P-loop containing nucleoside triphosphate hydrolases"/>
    <property type="match status" value="1"/>
</dbReference>